<dbReference type="AlphaFoldDB" id="A0A1M6KUQ2"/>
<evidence type="ECO:0000259" key="1">
    <source>
        <dbReference type="Pfam" id="PF07110"/>
    </source>
</evidence>
<dbReference type="Proteomes" id="UP000184016">
    <property type="component" value="Unassembled WGS sequence"/>
</dbReference>
<dbReference type="Gene3D" id="3.30.70.100">
    <property type="match status" value="1"/>
</dbReference>
<dbReference type="PANTHER" id="PTHR40260:SF2">
    <property type="entry name" value="BLR8190 PROTEIN"/>
    <property type="match status" value="1"/>
</dbReference>
<accession>A0A1M6KUQ2</accession>
<protein>
    <recommendedName>
        <fullName evidence="1">EthD domain-containing protein</fullName>
    </recommendedName>
</protein>
<keyword evidence="3" id="KW-1185">Reference proteome</keyword>
<dbReference type="GO" id="GO:0016491">
    <property type="term" value="F:oxidoreductase activity"/>
    <property type="evidence" value="ECO:0007669"/>
    <property type="project" value="InterPro"/>
</dbReference>
<dbReference type="NCBIfam" id="TIGR02118">
    <property type="entry name" value="EthD family reductase"/>
    <property type="match status" value="1"/>
</dbReference>
<dbReference type="Pfam" id="PF07110">
    <property type="entry name" value="EthD"/>
    <property type="match status" value="1"/>
</dbReference>
<sequence>MAKLIAIYRQPEDVKAFEDHYQNIHAPLAMKMPGLEKIEVTRIESDAMGQPSEYYLLAEMYFKSQAELQSAMRSPEGKAAAKDLMGFAGKIVQMVIGETVEV</sequence>
<dbReference type="SUPFAM" id="SSF54909">
    <property type="entry name" value="Dimeric alpha+beta barrel"/>
    <property type="match status" value="1"/>
</dbReference>
<name>A0A1M6KUQ2_9BACL</name>
<dbReference type="RefSeq" id="WP_072872784.1">
    <property type="nucleotide sequence ID" value="NZ_FRAF01000002.1"/>
</dbReference>
<dbReference type="STRING" id="1830138.SAMN05443507_10215"/>
<reference evidence="3" key="1">
    <citation type="submission" date="2016-11" db="EMBL/GenBank/DDBJ databases">
        <authorList>
            <person name="Varghese N."/>
            <person name="Submissions S."/>
        </authorList>
    </citation>
    <scope>NUCLEOTIDE SEQUENCE [LARGE SCALE GENOMIC DNA]</scope>
    <source>
        <strain evidence="3">USBA-503</strain>
    </source>
</reference>
<evidence type="ECO:0000313" key="3">
    <source>
        <dbReference type="Proteomes" id="UP000184016"/>
    </source>
</evidence>
<gene>
    <name evidence="2" type="ORF">SAMN05443507_10215</name>
</gene>
<dbReference type="PANTHER" id="PTHR40260">
    <property type="entry name" value="BLR8190 PROTEIN"/>
    <property type="match status" value="1"/>
</dbReference>
<proteinExistence type="predicted"/>
<feature type="domain" description="EthD" evidence="1">
    <location>
        <begin position="10"/>
        <end position="89"/>
    </location>
</feature>
<evidence type="ECO:0000313" key="2">
    <source>
        <dbReference type="EMBL" id="SHJ62590.1"/>
    </source>
</evidence>
<dbReference type="EMBL" id="FRAF01000002">
    <property type="protein sequence ID" value="SHJ62590.1"/>
    <property type="molecule type" value="Genomic_DNA"/>
</dbReference>
<dbReference type="InterPro" id="IPR011008">
    <property type="entry name" value="Dimeric_a/b-barrel"/>
</dbReference>
<organism evidence="2 3">
    <name type="scientific">Alicyclobacillus tolerans</name>
    <dbReference type="NCBI Taxonomy" id="90970"/>
    <lineage>
        <taxon>Bacteria</taxon>
        <taxon>Bacillati</taxon>
        <taxon>Bacillota</taxon>
        <taxon>Bacilli</taxon>
        <taxon>Bacillales</taxon>
        <taxon>Alicyclobacillaceae</taxon>
        <taxon>Alicyclobacillus</taxon>
    </lineage>
</organism>
<dbReference type="InterPro" id="IPR009799">
    <property type="entry name" value="EthD_dom"/>
</dbReference>
<dbReference type="OrthoDB" id="5294870at2"/>